<reference evidence="2 3" key="1">
    <citation type="submission" date="2015-12" db="EMBL/GenBank/DDBJ databases">
        <title>Draft genome sequence of Streptomyces silvensis ATCC 53525, a producer of novel hormone antagonists.</title>
        <authorList>
            <person name="Johnston C.W."/>
            <person name="Li Y."/>
            <person name="Magarvey N.A."/>
        </authorList>
    </citation>
    <scope>NUCLEOTIDE SEQUENCE [LARGE SCALE GENOMIC DNA]</scope>
    <source>
        <strain evidence="2 3">ATCC 53525</strain>
    </source>
</reference>
<comment type="caution">
    <text evidence="2">The sequence shown here is derived from an EMBL/GenBank/DDBJ whole genome shotgun (WGS) entry which is preliminary data.</text>
</comment>
<evidence type="ECO:0000256" key="1">
    <source>
        <dbReference type="RuleBase" id="RU362001"/>
    </source>
</evidence>
<keyword evidence="3" id="KW-1185">Reference proteome</keyword>
<dbReference type="InterPro" id="IPR010310">
    <property type="entry name" value="T7SS_ESAT-6-like"/>
</dbReference>
<dbReference type="STRING" id="1765722.AT728_39560"/>
<dbReference type="Proteomes" id="UP000054804">
    <property type="component" value="Unassembled WGS sequence"/>
</dbReference>
<proteinExistence type="inferred from homology"/>
<accession>A0A0W7XC90</accession>
<dbReference type="AlphaFoldDB" id="A0A0W7XC90"/>
<evidence type="ECO:0000313" key="2">
    <source>
        <dbReference type="EMBL" id="KUF20367.1"/>
    </source>
</evidence>
<dbReference type="SUPFAM" id="SSF140453">
    <property type="entry name" value="EsxAB dimer-like"/>
    <property type="match status" value="1"/>
</dbReference>
<dbReference type="InterPro" id="IPR036689">
    <property type="entry name" value="ESAT-6-like_sf"/>
</dbReference>
<organism evidence="2 3">
    <name type="scientific">Streptomyces silvensis</name>
    <dbReference type="NCBI Taxonomy" id="1765722"/>
    <lineage>
        <taxon>Bacteria</taxon>
        <taxon>Bacillati</taxon>
        <taxon>Actinomycetota</taxon>
        <taxon>Actinomycetes</taxon>
        <taxon>Kitasatosporales</taxon>
        <taxon>Streptomycetaceae</taxon>
        <taxon>Streptomyces</taxon>
    </lineage>
</organism>
<sequence>MASVNFDELAVKYGGLDSITTELGLQAKQLESDLADIKRAVAKVAEGWEGDAHQAYLLKQKAWDEHAEAIHQALMQIGQKVGQAGGDYRGGDLKGASYFQ</sequence>
<comment type="similarity">
    <text evidence="1">Belongs to the WXG100 family.</text>
</comment>
<dbReference type="EMBL" id="LOCL01000011">
    <property type="protein sequence ID" value="KUF20367.1"/>
    <property type="molecule type" value="Genomic_DNA"/>
</dbReference>
<evidence type="ECO:0000313" key="3">
    <source>
        <dbReference type="Proteomes" id="UP000054804"/>
    </source>
</evidence>
<dbReference type="OrthoDB" id="4308755at2"/>
<dbReference type="NCBIfam" id="TIGR03930">
    <property type="entry name" value="WXG100_ESAT6"/>
    <property type="match status" value="1"/>
</dbReference>
<name>A0A0W7XC90_9ACTN</name>
<dbReference type="RefSeq" id="WP_058845511.1">
    <property type="nucleotide sequence ID" value="NZ_LOCL01000011.1"/>
</dbReference>
<protein>
    <recommendedName>
        <fullName evidence="1">ESAT-6-like protein</fullName>
    </recommendedName>
</protein>
<gene>
    <name evidence="2" type="ORF">AT728_39560</name>
</gene>
<dbReference type="Pfam" id="PF06013">
    <property type="entry name" value="WXG100"/>
    <property type="match status" value="1"/>
</dbReference>
<dbReference type="Gene3D" id="1.10.287.1060">
    <property type="entry name" value="ESAT-6-like"/>
    <property type="match status" value="1"/>
</dbReference>